<feature type="region of interest" description="Disordered" evidence="5">
    <location>
        <begin position="463"/>
        <end position="485"/>
    </location>
</feature>
<dbReference type="HOGENOM" id="CLU_004025_2_0_1"/>
<name>G0V863_NAUCA</name>
<keyword evidence="9" id="KW-1185">Reference proteome</keyword>
<dbReference type="STRING" id="1064592.G0V863"/>
<dbReference type="KEGG" id="ncs:NCAS_0A11030"/>
<dbReference type="FunCoup" id="G0V863">
    <property type="interactions" value="323"/>
</dbReference>
<dbReference type="GO" id="GO:0048309">
    <property type="term" value="P:endoplasmic reticulum inheritance"/>
    <property type="evidence" value="ECO:0007669"/>
    <property type="project" value="EnsemblFungi"/>
</dbReference>
<dbReference type="GO" id="GO:0015031">
    <property type="term" value="P:protein transport"/>
    <property type="evidence" value="ECO:0007669"/>
    <property type="project" value="UniProtKB-KW"/>
</dbReference>
<reference evidence="8 9" key="1">
    <citation type="journal article" date="2011" name="Proc. Natl. Acad. Sci. U.S.A.">
        <title>Evolutionary erosion of yeast sex chromosomes by mating-type switching accidents.</title>
        <authorList>
            <person name="Gordon J.L."/>
            <person name="Armisen D."/>
            <person name="Proux-Wera E."/>
            <person name="Oheigeartaigh S.S."/>
            <person name="Byrne K.P."/>
            <person name="Wolfe K.H."/>
        </authorList>
    </citation>
    <scope>NUCLEOTIDE SEQUENCE [LARGE SCALE GENOMIC DNA]</scope>
    <source>
        <strain evidence="9">ATCC 76901 / BCRC 22586 / CBS 4309 / NBRC 1992 / NRRL Y-12630</strain>
    </source>
</reference>
<feature type="domain" description="Exocyst complex component Sec8 middle helical bundle" evidence="7">
    <location>
        <begin position="309"/>
        <end position="564"/>
    </location>
</feature>
<comment type="similarity">
    <text evidence="4">Belongs to the SEC8 family.</text>
</comment>
<dbReference type="RefSeq" id="XP_003674042.1">
    <property type="nucleotide sequence ID" value="XM_003673994.1"/>
</dbReference>
<dbReference type="OMA" id="HMEVRCR"/>
<dbReference type="eggNOG" id="KOG3691">
    <property type="taxonomic scope" value="Eukaryota"/>
</dbReference>
<evidence type="ECO:0000313" key="9">
    <source>
        <dbReference type="Proteomes" id="UP000001640"/>
    </source>
</evidence>
<dbReference type="GO" id="GO:0005935">
    <property type="term" value="C:cellular bud neck"/>
    <property type="evidence" value="ECO:0007669"/>
    <property type="project" value="EnsemblFungi"/>
</dbReference>
<organism evidence="8 9">
    <name type="scientific">Naumovozyma castellii</name>
    <name type="common">Yeast</name>
    <name type="synonym">Saccharomyces castellii</name>
    <dbReference type="NCBI Taxonomy" id="27288"/>
    <lineage>
        <taxon>Eukaryota</taxon>
        <taxon>Fungi</taxon>
        <taxon>Dikarya</taxon>
        <taxon>Ascomycota</taxon>
        <taxon>Saccharomycotina</taxon>
        <taxon>Saccharomycetes</taxon>
        <taxon>Saccharomycetales</taxon>
        <taxon>Saccharomycetaceae</taxon>
        <taxon>Naumovozyma</taxon>
    </lineage>
</organism>
<dbReference type="GO" id="GO:0000145">
    <property type="term" value="C:exocyst"/>
    <property type="evidence" value="ECO:0007669"/>
    <property type="project" value="UniProtKB-UniRule"/>
</dbReference>
<dbReference type="PANTHER" id="PTHR14146">
    <property type="entry name" value="EXOCYST COMPLEX COMPONENT 4"/>
    <property type="match status" value="1"/>
</dbReference>
<keyword evidence="1 4" id="KW-0813">Transport</keyword>
<dbReference type="InterPro" id="IPR007191">
    <property type="entry name" value="Sec8_exocyst_N"/>
</dbReference>
<dbReference type="Pfam" id="PF20652">
    <property type="entry name" value="Sec8_C"/>
    <property type="match status" value="1"/>
</dbReference>
<evidence type="ECO:0000256" key="3">
    <source>
        <dbReference type="ARBA" id="ARBA00022927"/>
    </source>
</evidence>
<dbReference type="Proteomes" id="UP000001640">
    <property type="component" value="Chromosome 1"/>
</dbReference>
<keyword evidence="3 4" id="KW-0653">Protein transport</keyword>
<dbReference type="GO" id="GO:0006904">
    <property type="term" value="P:vesicle docking involved in exocytosis"/>
    <property type="evidence" value="ECO:0007669"/>
    <property type="project" value="InterPro"/>
</dbReference>
<evidence type="ECO:0000256" key="2">
    <source>
        <dbReference type="ARBA" id="ARBA00022483"/>
    </source>
</evidence>
<dbReference type="OrthoDB" id="272977at2759"/>
<dbReference type="InParanoid" id="G0V863"/>
<accession>G0V863</accession>
<sequence length="1044" mass="119372">MDYLNPTTGRTTMGRRARALSINSITEHQQNAMNTSLDNLQNDLSLINSQWNRTLTEKTNPLELALAFLDDTSVGLGHRYQEFNQLKSQIGAHLQDVVNEHSQVFNANVASYGKTVACITEAQENTSHLKRNLNLVNENITMQKGSLMELNESNMKFSRTISVLSSVEELLQLPEKVEDHIRNEEYKDVQKSLERGFQLLNNEELKNLKPLKPIRQQLELQEHVLFNNLIEELHNIIYSKKNTPDMDNDLLKTISITQNGFTSLENYLYNIANIDIMKHSHDINSKLDIFVQNIGNPTTASIRTMLPANLEESEYYRIFHLLSLLHDINRLPTALSILINRSKEEIHNIILKSTEKVRKKNPTLIKMTMDIPIDNNLGLTVRDLSSMIMRECFWEIFIKLLFAMQAHRAIFESLKVIQTSSVGSSSSPSTNAAYRIDKVWNKLLDEILRLLSRYLNNPALSVTNNNIPTNNKRNRSGSRSAAPALPKRENPQIFNLQDNIDDGSAARNHAGELKALLKDIFPGFAVSSNMDLESIYIKDESFEQEESLLPPSVFNMKVILEPFLLFSEASSKLLPEALSKNTTLSMKFFTDYMDKQFYPKVKLSFDALFVTKVESNNPYALENIEENRNIFKAAMDFQNLLYSTLAVTNTTNAFRKKLINVILNLLEKFYQYYLNIFKDLLGPADAKLNKRFFQTWLNNDILMNYEDGILHGDETKFSDETKEIFKYCKQFFKKGNSLTKNSMFNTITVDIAIHLTSTIYWINSWLPQLKKIVNPDNTTGTELEVDTLRNDWTFFEATGVSKFEKVGSLNILLDKESGARFDDIALGFSSLQFKLLSVLRFDTRGRTIYRIGRLFQNVKIWNLDVGSTELDQNVASLISELRMIENKLNQQLPGTGKDKVIAGIDVTANSAFIAGAQSISVMNSNGVKKMVRNINVLQHTLRNLYSDPSKINMLEATEFYGLCDSNENELFQRIEDGQLEYCSIDDLKTILRLQFSEELDKQAKRASMTSTRTASRPMNARYDDAMKKLGDMKKLDRSNSTKKK</sequence>
<dbReference type="GO" id="GO:0000131">
    <property type="term" value="C:incipient cellular bud site"/>
    <property type="evidence" value="ECO:0007669"/>
    <property type="project" value="EnsemblFungi"/>
</dbReference>
<dbReference type="InterPro" id="IPR039682">
    <property type="entry name" value="Sec8/EXOC4"/>
</dbReference>
<dbReference type="GO" id="GO:0006893">
    <property type="term" value="P:Golgi to plasma membrane transport"/>
    <property type="evidence" value="ECO:0007669"/>
    <property type="project" value="EnsemblFungi"/>
</dbReference>
<dbReference type="GO" id="GO:0005934">
    <property type="term" value="C:cellular bud tip"/>
    <property type="evidence" value="ECO:0007669"/>
    <property type="project" value="EnsemblFungi"/>
</dbReference>
<feature type="domain" description="Exocyst complex component Sec8 N-terminal" evidence="6">
    <location>
        <begin position="39"/>
        <end position="179"/>
    </location>
</feature>
<proteinExistence type="inferred from homology"/>
<evidence type="ECO:0000313" key="8">
    <source>
        <dbReference type="EMBL" id="CCC67661.1"/>
    </source>
</evidence>
<keyword evidence="2 4" id="KW-0268">Exocytosis</keyword>
<protein>
    <recommendedName>
        <fullName evidence="4">Exocyst complex component Sec8</fullName>
    </recommendedName>
</protein>
<dbReference type="GO" id="GO:0006612">
    <property type="term" value="P:protein targeting to membrane"/>
    <property type="evidence" value="ECO:0007669"/>
    <property type="project" value="UniProtKB-UniRule"/>
</dbReference>
<evidence type="ECO:0000259" key="7">
    <source>
        <dbReference type="Pfam" id="PF20652"/>
    </source>
</evidence>
<feature type="region of interest" description="Disordered" evidence="5">
    <location>
        <begin position="1002"/>
        <end position="1022"/>
    </location>
</feature>
<evidence type="ECO:0000259" key="6">
    <source>
        <dbReference type="Pfam" id="PF04048"/>
    </source>
</evidence>
<dbReference type="GeneID" id="96901140"/>
<dbReference type="PANTHER" id="PTHR14146:SF0">
    <property type="entry name" value="EXOCYST COMPLEX COMPONENT 4"/>
    <property type="match status" value="1"/>
</dbReference>
<gene>
    <name evidence="8" type="primary">NCAS0A11030</name>
    <name evidence="8" type="ordered locus">NCAS_0A11030</name>
</gene>
<evidence type="ECO:0000256" key="4">
    <source>
        <dbReference type="RuleBase" id="RU367079"/>
    </source>
</evidence>
<dbReference type="InterPro" id="IPR048630">
    <property type="entry name" value="Sec8_M"/>
</dbReference>
<reference key="2">
    <citation type="submission" date="2011-08" db="EMBL/GenBank/DDBJ databases">
        <title>Genome sequence of Naumovozyma castellii.</title>
        <authorList>
            <person name="Gordon J.L."/>
            <person name="Armisen D."/>
            <person name="Proux-Wera E."/>
            <person name="OhEigeartaigh S.S."/>
            <person name="Byrne K.P."/>
            <person name="Wolfe K.H."/>
        </authorList>
    </citation>
    <scope>NUCLEOTIDE SEQUENCE</scope>
    <source>
        <strain>Type strain:CBS 4309</strain>
    </source>
</reference>
<evidence type="ECO:0000256" key="1">
    <source>
        <dbReference type="ARBA" id="ARBA00022448"/>
    </source>
</evidence>
<dbReference type="GO" id="GO:0048313">
    <property type="term" value="P:Golgi inheritance"/>
    <property type="evidence" value="ECO:0007669"/>
    <property type="project" value="EnsemblFungi"/>
</dbReference>
<feature type="compositionally biased region" description="Polar residues" evidence="5">
    <location>
        <begin position="1007"/>
        <end position="1016"/>
    </location>
</feature>
<evidence type="ECO:0000256" key="5">
    <source>
        <dbReference type="SAM" id="MobiDB-lite"/>
    </source>
</evidence>
<dbReference type="EMBL" id="HE576752">
    <property type="protein sequence ID" value="CCC67661.1"/>
    <property type="molecule type" value="Genomic_DNA"/>
</dbReference>
<dbReference type="Pfam" id="PF04048">
    <property type="entry name" value="Sec8_N"/>
    <property type="match status" value="1"/>
</dbReference>
<comment type="function">
    <text evidence="4">Component of the exocyst complex involved in the docking of exocytic vesicles with fusion sites on the plasma membrane.</text>
</comment>
<dbReference type="AlphaFoldDB" id="G0V863"/>
<dbReference type="GO" id="GO:0090522">
    <property type="term" value="P:vesicle tethering involved in exocytosis"/>
    <property type="evidence" value="ECO:0007669"/>
    <property type="project" value="UniProtKB-UniRule"/>
</dbReference>